<gene>
    <name evidence="6" type="ORF">SO802_033228</name>
</gene>
<sequence length="918" mass="104878">MVETKRKGRDEPKHNKMKKQKSSGSKTLSTKKKSKRNDARKGPRLPNSLRKEVERLNPSTQLNSEDEDINSDEGEFLTDDIYEYEEKIPQEESRKNRRFDPVENFEYELPEDFEDENVPSDDDEDEDDDLMDNGGNKLEDSHDEIEEDDDGRHVRMLEGITGMPSEAFEGNKKKNNVVISEAYPESEYNPTRDVLDGGGRISMEDLLGTLQKKPGFGKLRKIMDQMKKSEAIEAPLPTVIREKMERQAAYKISKKDMAKWEPLVKRNREAPTIYFDEDTDLGFSTVGAIASEFEPRTEFEKKMASLVYDDDVMEAHKKDGSRLLELNQVSMEDEKERHNRIAKMRSLLFRHEMKAKHIKKIKSKTYHRLLKKDRLKTAAALTEMDPEAAKEQAMKQEFKRAEERMTLKHKNTSKWATRILQRGLQVQDEGTRAAITEQLQQHALLTRKMNSMKDGSSSSSSSDDTSDEDDVDEDSSVLKEGRASKLLGKATEKTLKILEEEEDEVPDSGIFSLPFMERGLKKRKEAAEDEAKLALQEYEVSMKQLDDPSGAENSKIKASSGRRVFGAANIRAPESRDVIKTDNFYANSDSDDDLEAKENIFDMGKDGSCDMQKDVHVDSVLPHEFPQDSVFKSFDDIVRDPGPKTTYDVAIFASDKWRKMESRNKVDANSKKSPVAVEPEYNQDLQEPVKEVGENSDTESEGQMVDGIISLDPKPTYELPSQTELIRQAFAGDDVEEDFENDKQEILNEENPEPEKPVLLPGWGQWTRVQKKKGLPSWMLKEHENAKRKREEALKKRKDAHLKHVIISEKLDKKAEKLLTKTLPYPFTSKEVFEQSIRMPIGPEFNPATAVGALNRPAVVKKPGVIIKPIEFKEVNPHENKEGHKWSGQKQKTKKSKSDGSMPRKKMKKAEGKTKKVN</sequence>
<dbReference type="Pfam" id="PF04615">
    <property type="entry name" value="Utp14"/>
    <property type="match status" value="1"/>
</dbReference>
<dbReference type="PANTHER" id="PTHR14150:SF12">
    <property type="entry name" value="U3 SMALL NUCLEOLAR RNA-ASSOCIATED PROTEIN 14 HOMOLOG A"/>
    <property type="match status" value="1"/>
</dbReference>
<organism evidence="6 7">
    <name type="scientific">Lithocarpus litseifolius</name>
    <dbReference type="NCBI Taxonomy" id="425828"/>
    <lineage>
        <taxon>Eukaryota</taxon>
        <taxon>Viridiplantae</taxon>
        <taxon>Streptophyta</taxon>
        <taxon>Embryophyta</taxon>
        <taxon>Tracheophyta</taxon>
        <taxon>Spermatophyta</taxon>
        <taxon>Magnoliopsida</taxon>
        <taxon>eudicotyledons</taxon>
        <taxon>Gunneridae</taxon>
        <taxon>Pentapetalae</taxon>
        <taxon>rosids</taxon>
        <taxon>fabids</taxon>
        <taxon>Fagales</taxon>
        <taxon>Fagaceae</taxon>
        <taxon>Lithocarpus</taxon>
    </lineage>
</organism>
<feature type="compositionally biased region" description="Basic and acidic residues" evidence="5">
    <location>
        <begin position="84"/>
        <end position="101"/>
    </location>
</feature>
<protein>
    <recommendedName>
        <fullName evidence="8">U3 small nucleolar RNA-associated protein 14</fullName>
    </recommendedName>
</protein>
<dbReference type="GO" id="GO:0032040">
    <property type="term" value="C:small-subunit processome"/>
    <property type="evidence" value="ECO:0007669"/>
    <property type="project" value="InterPro"/>
</dbReference>
<evidence type="ECO:0008006" key="8">
    <source>
        <dbReference type="Google" id="ProtNLM"/>
    </source>
</evidence>
<proteinExistence type="predicted"/>
<keyword evidence="2" id="KW-0597">Phosphoprotein</keyword>
<feature type="compositionally biased region" description="Acidic residues" evidence="5">
    <location>
        <begin position="64"/>
        <end position="83"/>
    </location>
</feature>
<feature type="region of interest" description="Disordered" evidence="5">
    <location>
        <begin position="661"/>
        <end position="704"/>
    </location>
</feature>
<evidence type="ECO:0000313" key="7">
    <source>
        <dbReference type="Proteomes" id="UP001459277"/>
    </source>
</evidence>
<evidence type="ECO:0000256" key="2">
    <source>
        <dbReference type="ARBA" id="ARBA00022553"/>
    </source>
</evidence>
<feature type="compositionally biased region" description="Basic and acidic residues" evidence="5">
    <location>
        <begin position="909"/>
        <end position="918"/>
    </location>
</feature>
<feature type="region of interest" description="Disordered" evidence="5">
    <location>
        <begin position="448"/>
        <end position="484"/>
    </location>
</feature>
<feature type="compositionally biased region" description="Acidic residues" evidence="5">
    <location>
        <begin position="103"/>
        <end position="131"/>
    </location>
</feature>
<name>A0AAW2BE76_9ROSI</name>
<dbReference type="InterPro" id="IPR006709">
    <property type="entry name" value="SSU_processome_Utp14"/>
</dbReference>
<feature type="region of interest" description="Disordered" evidence="5">
    <location>
        <begin position="870"/>
        <end position="918"/>
    </location>
</feature>
<dbReference type="PANTHER" id="PTHR14150">
    <property type="entry name" value="U3 SMALL NUCLEOLAR RNA-ASSOCIATED PROTEIN 14"/>
    <property type="match status" value="1"/>
</dbReference>
<accession>A0AAW2BE76</accession>
<feature type="region of interest" description="Disordered" evidence="5">
    <location>
        <begin position="739"/>
        <end position="760"/>
    </location>
</feature>
<feature type="compositionally biased region" description="Basic and acidic residues" evidence="5">
    <location>
        <begin position="870"/>
        <end position="885"/>
    </location>
</feature>
<keyword evidence="3" id="KW-0539">Nucleus</keyword>
<keyword evidence="7" id="KW-1185">Reference proteome</keyword>
<evidence type="ECO:0000256" key="4">
    <source>
        <dbReference type="SAM" id="Coils"/>
    </source>
</evidence>
<comment type="caution">
    <text evidence="6">The sequence shown here is derived from an EMBL/GenBank/DDBJ whole genome shotgun (WGS) entry which is preliminary data.</text>
</comment>
<dbReference type="AlphaFoldDB" id="A0AAW2BE76"/>
<evidence type="ECO:0000256" key="3">
    <source>
        <dbReference type="ARBA" id="ARBA00023242"/>
    </source>
</evidence>
<dbReference type="Proteomes" id="UP001459277">
    <property type="component" value="Unassembled WGS sequence"/>
</dbReference>
<reference evidence="6 7" key="1">
    <citation type="submission" date="2024-01" db="EMBL/GenBank/DDBJ databases">
        <title>A telomere-to-telomere, gap-free genome of sweet tea (Lithocarpus litseifolius).</title>
        <authorList>
            <person name="Zhou J."/>
        </authorList>
    </citation>
    <scope>NUCLEOTIDE SEQUENCE [LARGE SCALE GENOMIC DNA]</scope>
    <source>
        <strain evidence="6">Zhou-2022a</strain>
        <tissue evidence="6">Leaf</tissue>
    </source>
</reference>
<evidence type="ECO:0000256" key="5">
    <source>
        <dbReference type="SAM" id="MobiDB-lite"/>
    </source>
</evidence>
<dbReference type="GO" id="GO:0006364">
    <property type="term" value="P:rRNA processing"/>
    <property type="evidence" value="ECO:0007669"/>
    <property type="project" value="InterPro"/>
</dbReference>
<feature type="compositionally biased region" description="Acidic residues" evidence="5">
    <location>
        <begin position="464"/>
        <end position="475"/>
    </location>
</feature>
<feature type="coiled-coil region" evidence="4">
    <location>
        <begin position="517"/>
        <end position="544"/>
    </location>
</feature>
<dbReference type="EMBL" id="JAZDWU010000012">
    <property type="protein sequence ID" value="KAK9983703.1"/>
    <property type="molecule type" value="Genomic_DNA"/>
</dbReference>
<feature type="region of interest" description="Disordered" evidence="5">
    <location>
        <begin position="1"/>
        <end position="151"/>
    </location>
</feature>
<evidence type="ECO:0000256" key="1">
    <source>
        <dbReference type="ARBA" id="ARBA00004604"/>
    </source>
</evidence>
<feature type="compositionally biased region" description="Basic and acidic residues" evidence="5">
    <location>
        <begin position="661"/>
        <end position="670"/>
    </location>
</feature>
<keyword evidence="4" id="KW-0175">Coiled coil</keyword>
<feature type="compositionally biased region" description="Basic and acidic residues" evidence="5">
    <location>
        <begin position="1"/>
        <end position="14"/>
    </location>
</feature>
<comment type="subcellular location">
    <subcellularLocation>
        <location evidence="1">Nucleus</location>
        <location evidence="1">Nucleolus</location>
    </subcellularLocation>
</comment>
<evidence type="ECO:0000313" key="6">
    <source>
        <dbReference type="EMBL" id="KAK9983703.1"/>
    </source>
</evidence>